<reference evidence="1 2" key="1">
    <citation type="journal article" date="2020" name="Cell">
        <title>Large-Scale Comparative Analyses of Tick Genomes Elucidate Their Genetic Diversity and Vector Capacities.</title>
        <authorList>
            <consortium name="Tick Genome and Microbiome Consortium (TIGMIC)"/>
            <person name="Jia N."/>
            <person name="Wang J."/>
            <person name="Shi W."/>
            <person name="Du L."/>
            <person name="Sun Y."/>
            <person name="Zhan W."/>
            <person name="Jiang J.F."/>
            <person name="Wang Q."/>
            <person name="Zhang B."/>
            <person name="Ji P."/>
            <person name="Bell-Sakyi L."/>
            <person name="Cui X.M."/>
            <person name="Yuan T.T."/>
            <person name="Jiang B.G."/>
            <person name="Yang W.F."/>
            <person name="Lam T.T."/>
            <person name="Chang Q.C."/>
            <person name="Ding S.J."/>
            <person name="Wang X.J."/>
            <person name="Zhu J.G."/>
            <person name="Ruan X.D."/>
            <person name="Zhao L."/>
            <person name="Wei J.T."/>
            <person name="Ye R.Z."/>
            <person name="Que T.C."/>
            <person name="Du C.H."/>
            <person name="Zhou Y.H."/>
            <person name="Cheng J.X."/>
            <person name="Dai P.F."/>
            <person name="Guo W.B."/>
            <person name="Han X.H."/>
            <person name="Huang E.J."/>
            <person name="Li L.F."/>
            <person name="Wei W."/>
            <person name="Gao Y.C."/>
            <person name="Liu J.Z."/>
            <person name="Shao H.Z."/>
            <person name="Wang X."/>
            <person name="Wang C.C."/>
            <person name="Yang T.C."/>
            <person name="Huo Q.B."/>
            <person name="Li W."/>
            <person name="Chen H.Y."/>
            <person name="Chen S.E."/>
            <person name="Zhou L.G."/>
            <person name="Ni X.B."/>
            <person name="Tian J.H."/>
            <person name="Sheng Y."/>
            <person name="Liu T."/>
            <person name="Pan Y.S."/>
            <person name="Xia L.Y."/>
            <person name="Li J."/>
            <person name="Zhao F."/>
            <person name="Cao W.C."/>
        </authorList>
    </citation>
    <scope>NUCLEOTIDE SEQUENCE [LARGE SCALE GENOMIC DNA]</scope>
    <source>
        <strain evidence="1">Iper-2018</strain>
    </source>
</reference>
<comment type="caution">
    <text evidence="1">The sequence shown here is derived from an EMBL/GenBank/DDBJ whole genome shotgun (WGS) entry which is preliminary data.</text>
</comment>
<evidence type="ECO:0000313" key="2">
    <source>
        <dbReference type="Proteomes" id="UP000805193"/>
    </source>
</evidence>
<keyword evidence="2" id="KW-1185">Reference proteome</keyword>
<dbReference type="Proteomes" id="UP000805193">
    <property type="component" value="Unassembled WGS sequence"/>
</dbReference>
<organism evidence="1 2">
    <name type="scientific">Ixodes persulcatus</name>
    <name type="common">Taiga tick</name>
    <dbReference type="NCBI Taxonomy" id="34615"/>
    <lineage>
        <taxon>Eukaryota</taxon>
        <taxon>Metazoa</taxon>
        <taxon>Ecdysozoa</taxon>
        <taxon>Arthropoda</taxon>
        <taxon>Chelicerata</taxon>
        <taxon>Arachnida</taxon>
        <taxon>Acari</taxon>
        <taxon>Parasitiformes</taxon>
        <taxon>Ixodida</taxon>
        <taxon>Ixodoidea</taxon>
        <taxon>Ixodidae</taxon>
        <taxon>Ixodinae</taxon>
        <taxon>Ixodes</taxon>
    </lineage>
</organism>
<evidence type="ECO:0000313" key="1">
    <source>
        <dbReference type="EMBL" id="KAG0425505.1"/>
    </source>
</evidence>
<dbReference type="EMBL" id="JABSTQ010009833">
    <property type="protein sequence ID" value="KAG0425505.1"/>
    <property type="molecule type" value="Genomic_DNA"/>
</dbReference>
<accession>A0AC60PYL9</accession>
<name>A0AC60PYL9_IXOPE</name>
<sequence length="863" mass="95035">MPLQRNAAVCELHFDKQFVSRHFEHVVDGQSVLIERARPFLLPGAVPTVFPNVPSYLSKPVPRKRNPKERLCPPPALHDKRQRMDEVLQPLPGEEPDEPATTTTEPRLAFNHADIAFPSDRWGKHVFSGVPLKVAYSVCLPGPDTSLLCAAKLVLFTVTDDTVTHEVFVRGVKVVLDEPGDPSSILQAVDSMHVCSGAGFLEEFPFARSHSNLTVWNGSLYNKKCTGTSRDSRGVVARPAQNGRAGRPKPSRTSCRAPVADVAATSEHVKTALAKLVDGGFQESLEWLLSSLEDAVEDWDSEVRVCKGLMRSVPASRSLGPLDATSTPLVPLAEAHHSSMEDGDFCSLLRSIGVTPPVDEQEVYWRIPAHMTDAMLQSRIELIRRALQGDFAASPLVPSPPQPAEQTSAKRNTKRMEAMRELLARKALNQNHDGAAGAAFDTAEVSCRRACVSALSAHPRHPNAEPGPLFRASRLGAENSLPRRASVTRTRRGPLRTKTRSWSYRLLRASPRYPPLRYVEGNVKRKRTALPEDSDSELDSSTHVIARKKAKDDAASTSPRSPSVSKTTKGRRIVLRDSDDDERDDDIESLPDPFAATEGFHDPAPGQNVGGRRPLKRHEPPTTRDYLASLHQRRQAATWAPLHRTYARSSETSSEKSSESYSPLLSARHRCQSPRSCATRYSGPCSLKLSSTCQPPRNRRGPTPPWPDDRHKLPAKLRRRHDVNLQRRSTPNDAKNGSMSDQSDPRREKPTCGERPTDARFVTIAGKPTMSTAVVRTDSCGYAASTPTTRAHATVSDHARSATTYDVHLLRCLCFDVCPVRLHLDVLQHHLSIGPAERACAAGESRTASSIKRAVIVSSDDED</sequence>
<protein>
    <submittedName>
        <fullName evidence="1">Uncharacterized protein</fullName>
    </submittedName>
</protein>
<proteinExistence type="predicted"/>
<gene>
    <name evidence="1" type="ORF">HPB47_027334</name>
</gene>